<dbReference type="Proteomes" id="UP000015106">
    <property type="component" value="Chromosome 2"/>
</dbReference>
<evidence type="ECO:0000256" key="1">
    <source>
        <dbReference type="SAM" id="MobiDB-lite"/>
    </source>
</evidence>
<reference evidence="2" key="2">
    <citation type="submission" date="2018-03" db="EMBL/GenBank/DDBJ databases">
        <title>The Triticum urartu genome reveals the dynamic nature of wheat genome evolution.</title>
        <authorList>
            <person name="Ling H."/>
            <person name="Ma B."/>
            <person name="Shi X."/>
            <person name="Liu H."/>
            <person name="Dong L."/>
            <person name="Sun H."/>
            <person name="Cao Y."/>
            <person name="Gao Q."/>
            <person name="Zheng S."/>
            <person name="Li Y."/>
            <person name="Yu Y."/>
            <person name="Du H."/>
            <person name="Qi M."/>
            <person name="Li Y."/>
            <person name="Yu H."/>
            <person name="Cui Y."/>
            <person name="Wang N."/>
            <person name="Chen C."/>
            <person name="Wu H."/>
            <person name="Zhao Y."/>
            <person name="Zhang J."/>
            <person name="Li Y."/>
            <person name="Zhou W."/>
            <person name="Zhang B."/>
            <person name="Hu W."/>
            <person name="Eijk M."/>
            <person name="Tang J."/>
            <person name="Witsenboer H."/>
            <person name="Zhao S."/>
            <person name="Li Z."/>
            <person name="Zhang A."/>
            <person name="Wang D."/>
            <person name="Liang C."/>
        </authorList>
    </citation>
    <scope>NUCLEOTIDE SEQUENCE [LARGE SCALE GENOMIC DNA]</scope>
    <source>
        <strain evidence="2">cv. G1812</strain>
    </source>
</reference>
<accession>A0A8R7PM13</accession>
<dbReference type="EnsemblPlants" id="TuG1812G0200006031.01.T01">
    <property type="protein sequence ID" value="TuG1812G0200006031.01.T01"/>
    <property type="gene ID" value="TuG1812G0200006031.01"/>
</dbReference>
<sequence length="143" mass="16287">MAAAAPCAARRSFRESLKVLEADIQHANNLASDFSRDYDGACLQMRMSYMPRCEHFPLPPAADRLQHRRRPRPPQDPHLQGLCGRHHNHLSTHERKPSTKEFFLRCDISLPCATGTRDQRHRRPEAEGGVLGEVQEERRRGGG</sequence>
<reference evidence="2" key="3">
    <citation type="submission" date="2022-06" db="UniProtKB">
        <authorList>
            <consortium name="EnsemblPlants"/>
        </authorList>
    </citation>
    <scope>IDENTIFICATION</scope>
</reference>
<organism evidence="2 3">
    <name type="scientific">Triticum urartu</name>
    <name type="common">Red wild einkorn</name>
    <name type="synonym">Crithodium urartu</name>
    <dbReference type="NCBI Taxonomy" id="4572"/>
    <lineage>
        <taxon>Eukaryota</taxon>
        <taxon>Viridiplantae</taxon>
        <taxon>Streptophyta</taxon>
        <taxon>Embryophyta</taxon>
        <taxon>Tracheophyta</taxon>
        <taxon>Spermatophyta</taxon>
        <taxon>Magnoliopsida</taxon>
        <taxon>Liliopsida</taxon>
        <taxon>Poales</taxon>
        <taxon>Poaceae</taxon>
        <taxon>BOP clade</taxon>
        <taxon>Pooideae</taxon>
        <taxon>Triticodae</taxon>
        <taxon>Triticeae</taxon>
        <taxon>Triticinae</taxon>
        <taxon>Triticum</taxon>
    </lineage>
</organism>
<name>A0A8R7PM13_TRIUA</name>
<feature type="region of interest" description="Disordered" evidence="1">
    <location>
        <begin position="65"/>
        <end position="96"/>
    </location>
</feature>
<keyword evidence="3" id="KW-1185">Reference proteome</keyword>
<evidence type="ECO:0000313" key="2">
    <source>
        <dbReference type="EnsemblPlants" id="TuG1812G0200006031.01.T01"/>
    </source>
</evidence>
<dbReference type="Gramene" id="TuG1812G0200006031.01.T01">
    <property type="protein sequence ID" value="TuG1812G0200006031.01.T01"/>
    <property type="gene ID" value="TuG1812G0200006031.01"/>
</dbReference>
<reference evidence="3" key="1">
    <citation type="journal article" date="2013" name="Nature">
        <title>Draft genome of the wheat A-genome progenitor Triticum urartu.</title>
        <authorList>
            <person name="Ling H.Q."/>
            <person name="Zhao S."/>
            <person name="Liu D."/>
            <person name="Wang J."/>
            <person name="Sun H."/>
            <person name="Zhang C."/>
            <person name="Fan H."/>
            <person name="Li D."/>
            <person name="Dong L."/>
            <person name="Tao Y."/>
            <person name="Gao C."/>
            <person name="Wu H."/>
            <person name="Li Y."/>
            <person name="Cui Y."/>
            <person name="Guo X."/>
            <person name="Zheng S."/>
            <person name="Wang B."/>
            <person name="Yu K."/>
            <person name="Liang Q."/>
            <person name="Yang W."/>
            <person name="Lou X."/>
            <person name="Chen J."/>
            <person name="Feng M."/>
            <person name="Jian J."/>
            <person name="Zhang X."/>
            <person name="Luo G."/>
            <person name="Jiang Y."/>
            <person name="Liu J."/>
            <person name="Wang Z."/>
            <person name="Sha Y."/>
            <person name="Zhang B."/>
            <person name="Wu H."/>
            <person name="Tang D."/>
            <person name="Shen Q."/>
            <person name="Xue P."/>
            <person name="Zou S."/>
            <person name="Wang X."/>
            <person name="Liu X."/>
            <person name="Wang F."/>
            <person name="Yang Y."/>
            <person name="An X."/>
            <person name="Dong Z."/>
            <person name="Zhang K."/>
            <person name="Zhang X."/>
            <person name="Luo M.C."/>
            <person name="Dvorak J."/>
            <person name="Tong Y."/>
            <person name="Wang J."/>
            <person name="Yang H."/>
            <person name="Li Z."/>
            <person name="Wang D."/>
            <person name="Zhang A."/>
            <person name="Wang J."/>
        </authorList>
    </citation>
    <scope>NUCLEOTIDE SEQUENCE</scope>
    <source>
        <strain evidence="3">cv. G1812</strain>
    </source>
</reference>
<proteinExistence type="predicted"/>
<dbReference type="AlphaFoldDB" id="A0A8R7PM13"/>
<evidence type="ECO:0000313" key="3">
    <source>
        <dbReference type="Proteomes" id="UP000015106"/>
    </source>
</evidence>
<feature type="region of interest" description="Disordered" evidence="1">
    <location>
        <begin position="114"/>
        <end position="143"/>
    </location>
</feature>
<protein>
    <submittedName>
        <fullName evidence="2">Uncharacterized protein</fullName>
    </submittedName>
</protein>